<keyword evidence="2" id="KW-1185">Reference proteome</keyword>
<accession>A0A2N0ZG57</accession>
<dbReference type="AlphaFoldDB" id="A0A2N0ZG57"/>
<reference evidence="1 2" key="1">
    <citation type="journal article" date="2010" name="Int. J. Syst. Evol. Microbiol.">
        <title>Bacillus horneckiae sp. nov., isolated from a spacecraft-assembly clean room.</title>
        <authorList>
            <person name="Vaishampayan P."/>
            <person name="Probst A."/>
            <person name="Krishnamurthi S."/>
            <person name="Ghosh S."/>
            <person name="Osman S."/>
            <person name="McDowall A."/>
            <person name="Ruckmani A."/>
            <person name="Mayilraj S."/>
            <person name="Venkateswaran K."/>
        </authorList>
    </citation>
    <scope>NUCLEOTIDE SEQUENCE [LARGE SCALE GENOMIC DNA]</scope>
    <source>
        <strain evidence="2">1PO1SC</strain>
    </source>
</reference>
<sequence>MHSKYDNLWVRKKGEKVWSYQVMLLETDGDYWVYKREKTVRKFVNEIGMLSPEGIPYLRPEIQLLYKGGSSVLREKDETDLKNVIWKLAISERLWLKKALAKQFPAGHRWCDRIEMKRYE</sequence>
<comment type="caution">
    <text evidence="1">The sequence shown here is derived from an EMBL/GenBank/DDBJ whole genome shotgun (WGS) entry which is preliminary data.</text>
</comment>
<evidence type="ECO:0000313" key="1">
    <source>
        <dbReference type="EMBL" id="PKG28489.1"/>
    </source>
</evidence>
<dbReference type="EMBL" id="PISD01000028">
    <property type="protein sequence ID" value="PKG28489.1"/>
    <property type="molecule type" value="Genomic_DNA"/>
</dbReference>
<organism evidence="1 2">
    <name type="scientific">Cytobacillus horneckiae</name>
    <dbReference type="NCBI Taxonomy" id="549687"/>
    <lineage>
        <taxon>Bacteria</taxon>
        <taxon>Bacillati</taxon>
        <taxon>Bacillota</taxon>
        <taxon>Bacilli</taxon>
        <taxon>Bacillales</taxon>
        <taxon>Bacillaceae</taxon>
        <taxon>Cytobacillus</taxon>
    </lineage>
</organism>
<evidence type="ECO:0000313" key="2">
    <source>
        <dbReference type="Proteomes" id="UP000233343"/>
    </source>
</evidence>
<name>A0A2N0ZG57_9BACI</name>
<gene>
    <name evidence="1" type="ORF">CWS20_13020</name>
</gene>
<proteinExistence type="predicted"/>
<protein>
    <submittedName>
        <fullName evidence="1">Uncharacterized protein</fullName>
    </submittedName>
</protein>
<dbReference type="RefSeq" id="WP_083957261.1">
    <property type="nucleotide sequence ID" value="NZ_JARMMB010000030.1"/>
</dbReference>
<dbReference type="Gene3D" id="3.30.460.40">
    <property type="match status" value="1"/>
</dbReference>
<dbReference type="Proteomes" id="UP000233343">
    <property type="component" value="Unassembled WGS sequence"/>
</dbReference>